<organism evidence="1 2">
    <name type="scientific">Eremothecium gossypii (strain ATCC 10895 / CBS 109.51 / FGSC 9923 / NRRL Y-1056)</name>
    <name type="common">Yeast</name>
    <name type="synonym">Ashbya gossypii</name>
    <dbReference type="NCBI Taxonomy" id="284811"/>
    <lineage>
        <taxon>Eukaryota</taxon>
        <taxon>Fungi</taxon>
        <taxon>Dikarya</taxon>
        <taxon>Ascomycota</taxon>
        <taxon>Saccharomycotina</taxon>
        <taxon>Saccharomycetes</taxon>
        <taxon>Saccharomycetales</taxon>
        <taxon>Saccharomycetaceae</taxon>
        <taxon>Eremothecium</taxon>
    </lineage>
</organism>
<dbReference type="KEGG" id="ago:AGOS_AFR737W"/>
<accession>Q751T8</accession>
<reference evidence="1 2" key="1">
    <citation type="journal article" date="2004" name="Science">
        <title>The Ashbya gossypii genome as a tool for mapping the ancient Saccharomyces cerevisiae genome.</title>
        <authorList>
            <person name="Dietrich F.S."/>
            <person name="Voegeli S."/>
            <person name="Brachat S."/>
            <person name="Lerch A."/>
            <person name="Gates K."/>
            <person name="Steiner S."/>
            <person name="Mohr C."/>
            <person name="Pohlmann R."/>
            <person name="Luedi P."/>
            <person name="Choi S."/>
            <person name="Wing R.A."/>
            <person name="Flavier A."/>
            <person name="Gaffney T.D."/>
            <person name="Philippsen P."/>
        </authorList>
    </citation>
    <scope>NUCLEOTIDE SEQUENCE [LARGE SCALE GENOMIC DNA]</scope>
    <source>
        <strain evidence="2">ATCC 10895 / CBS 109.51 / FGSC 9923 / NRRL Y-1056</strain>
    </source>
</reference>
<dbReference type="AlphaFoldDB" id="Q751T8"/>
<reference evidence="2" key="2">
    <citation type="journal article" date="2013" name="G3 (Bethesda)">
        <title>Genomes of Ashbya fungi isolated from insects reveal four mating-type loci, numerous translocations, lack of transposons, and distinct gene duplications.</title>
        <authorList>
            <person name="Dietrich F.S."/>
            <person name="Voegeli S."/>
            <person name="Kuo S."/>
            <person name="Philippsen P."/>
        </authorList>
    </citation>
    <scope>GENOME REANNOTATION</scope>
    <source>
        <strain evidence="2">ATCC 10895 / CBS 109.51 / FGSC 9923 / NRRL Y-1056</strain>
    </source>
</reference>
<name>Q751T8_EREGS</name>
<keyword evidence="2" id="KW-1185">Reference proteome</keyword>
<protein>
    <submittedName>
        <fullName evidence="1">AFR737Wp</fullName>
    </submittedName>
</protein>
<proteinExistence type="predicted"/>
<dbReference type="Proteomes" id="UP000000591">
    <property type="component" value="Chromosome VI"/>
</dbReference>
<evidence type="ECO:0000313" key="1">
    <source>
        <dbReference type="EMBL" id="AAS54109.1"/>
    </source>
</evidence>
<dbReference type="EMBL" id="AE016819">
    <property type="protein sequence ID" value="AAS54109.1"/>
    <property type="molecule type" value="Genomic_DNA"/>
</dbReference>
<evidence type="ECO:0000313" key="2">
    <source>
        <dbReference type="Proteomes" id="UP000000591"/>
    </source>
</evidence>
<dbReference type="InParanoid" id="Q751T8"/>
<dbReference type="GeneID" id="4622576"/>
<dbReference type="RefSeq" id="NP_986285.1">
    <property type="nucleotide sequence ID" value="NM_212421.1"/>
</dbReference>
<dbReference type="HOGENOM" id="CLU_598478_0_0_1"/>
<dbReference type="OrthoDB" id="4047991at2759"/>
<gene>
    <name evidence="1" type="ORF">AGOS_AFR737W</name>
</gene>
<dbReference type="OMA" id="CAISEYI"/>
<sequence>MQRASDYEEAIAARFSELEQQIKPIVSKYYLFAGETEWVGEIAESVAGFLAAVQFPLDPESIGFLERLVEYILVFPELTEGWLRASGGQTVPLAEFCRRGFESHEARFETANMRRMIPELEVLNKCLDALVVVGNVSDATGQWLPTLFAELVGMIRTEYYASVDTLVSGSINLFTIRCKTLCDVANLVSRENTLVCLKNAILDHCLADILARHRCLDDEERKQMSYSLLVRFFSAAVSNEFRWPYSKVSEPQTGPVNPPKKRLATILFADDALVRSLVEIVREDLGSKDDTTRLQALFFLGSMVKLKHESIIASLFLAPSEKPEHIDLDNIAQWKRVFFQSDSMPKVPSMPFDMSQSLQWYDWNLAKDSILSELFDVLATSKDDEAVYQAYSVLLDISRQVHGRISDLWVPNGKMISLMEMLLTSGKNDKICTDFVTEMYCIIRACAVMEYITYKCL</sequence>